<dbReference type="InterPro" id="IPR000688">
    <property type="entry name" value="HypA/HybF"/>
</dbReference>
<evidence type="ECO:0000256" key="5">
    <source>
        <dbReference type="HAMAP-Rule" id="MF_00213"/>
    </source>
</evidence>
<dbReference type="PROSITE" id="PS01249">
    <property type="entry name" value="HYPA"/>
    <property type="match status" value="1"/>
</dbReference>
<dbReference type="PIRSF" id="PIRSF004761">
    <property type="entry name" value="Hydrgn_mat_HypA"/>
    <property type="match status" value="1"/>
</dbReference>
<dbReference type="InterPro" id="IPR020538">
    <property type="entry name" value="Hydgase_Ni_incorp_HypA/HybF_CS"/>
</dbReference>
<evidence type="ECO:0000313" key="6">
    <source>
        <dbReference type="EMBL" id="KAA0888376.1"/>
    </source>
</evidence>
<keyword evidence="7" id="KW-1185">Reference proteome</keyword>
<dbReference type="PANTHER" id="PTHR34535:SF3">
    <property type="entry name" value="HYDROGENASE MATURATION FACTOR HYPA"/>
    <property type="match status" value="1"/>
</dbReference>
<dbReference type="GO" id="GO:0016151">
    <property type="term" value="F:nickel cation binding"/>
    <property type="evidence" value="ECO:0007669"/>
    <property type="project" value="UniProtKB-UniRule"/>
</dbReference>
<dbReference type="NCBIfam" id="TIGR00100">
    <property type="entry name" value="hypA"/>
    <property type="match status" value="1"/>
</dbReference>
<keyword evidence="2 5" id="KW-0533">Nickel</keyword>
<dbReference type="AlphaFoldDB" id="A0A5A9X5U0"/>
<evidence type="ECO:0000256" key="2">
    <source>
        <dbReference type="ARBA" id="ARBA00022596"/>
    </source>
</evidence>
<feature type="binding site" evidence="5">
    <location>
        <position position="92"/>
    </location>
    <ligand>
        <name>Zn(2+)</name>
        <dbReference type="ChEBI" id="CHEBI:29105"/>
    </ligand>
</feature>
<dbReference type="EMBL" id="SRSD01000011">
    <property type="protein sequence ID" value="KAA0888376.1"/>
    <property type="molecule type" value="Genomic_DNA"/>
</dbReference>
<dbReference type="HAMAP" id="MF_00213">
    <property type="entry name" value="HypA_HybF"/>
    <property type="match status" value="1"/>
</dbReference>
<feature type="binding site" evidence="5">
    <location>
        <position position="2"/>
    </location>
    <ligand>
        <name>Ni(2+)</name>
        <dbReference type="ChEBI" id="CHEBI:49786"/>
    </ligand>
</feature>
<feature type="binding site" evidence="5">
    <location>
        <position position="76"/>
    </location>
    <ligand>
        <name>Zn(2+)</name>
        <dbReference type="ChEBI" id="CHEBI:29105"/>
    </ligand>
</feature>
<comment type="function">
    <text evidence="5">Involved in the maturation of [NiFe] hydrogenases. Required for nickel insertion into the metal center of the hydrogenase.</text>
</comment>
<sequence>MHEMGLVFRIIDMAAEHARKMHARKITKVEIVLGDLSGVMYESLVFSFDTAIKGTMLADAEIVIERVRGRGRCNACGREFDVVKLHEICPGCAAPHPQIIQGRQFQLKSISVI</sequence>
<accession>A0A5A9X5U0</accession>
<dbReference type="OrthoDB" id="9800361at2"/>
<dbReference type="RefSeq" id="WP_149309558.1">
    <property type="nucleotide sequence ID" value="NZ_SRSD01000011.1"/>
</dbReference>
<dbReference type="GO" id="GO:0051604">
    <property type="term" value="P:protein maturation"/>
    <property type="evidence" value="ECO:0007669"/>
    <property type="project" value="InterPro"/>
</dbReference>
<evidence type="ECO:0000256" key="1">
    <source>
        <dbReference type="ARBA" id="ARBA00010748"/>
    </source>
</evidence>
<comment type="similarity">
    <text evidence="1 5">Belongs to the HypA/HybF family.</text>
</comment>
<feature type="binding site" evidence="5">
    <location>
        <position position="89"/>
    </location>
    <ligand>
        <name>Zn(2+)</name>
        <dbReference type="ChEBI" id="CHEBI:29105"/>
    </ligand>
</feature>
<name>A0A5A9X5U0_9BACT</name>
<feature type="binding site" evidence="5">
    <location>
        <position position="73"/>
    </location>
    <ligand>
        <name>Zn(2+)</name>
        <dbReference type="ChEBI" id="CHEBI:29105"/>
    </ligand>
</feature>
<dbReference type="PANTHER" id="PTHR34535">
    <property type="entry name" value="HYDROGENASE MATURATION FACTOR HYPA"/>
    <property type="match status" value="1"/>
</dbReference>
<dbReference type="GO" id="GO:0008270">
    <property type="term" value="F:zinc ion binding"/>
    <property type="evidence" value="ECO:0007669"/>
    <property type="project" value="UniProtKB-UniRule"/>
</dbReference>
<dbReference type="Proteomes" id="UP000324298">
    <property type="component" value="Unassembled WGS sequence"/>
</dbReference>
<reference evidence="6 7" key="1">
    <citation type="submission" date="2019-04" db="EMBL/GenBank/DDBJ databases">
        <title>Geobacter ruber sp. nov., ferric-reducing bacteria isolated from paddy soil.</title>
        <authorList>
            <person name="Xu Z."/>
            <person name="Masuda Y."/>
            <person name="Itoh H."/>
            <person name="Senoo K."/>
        </authorList>
    </citation>
    <scope>NUCLEOTIDE SEQUENCE [LARGE SCALE GENOMIC DNA]</scope>
    <source>
        <strain evidence="6 7">Red88</strain>
    </source>
</reference>
<dbReference type="Pfam" id="PF01155">
    <property type="entry name" value="HypA"/>
    <property type="match status" value="1"/>
</dbReference>
<organism evidence="6 7">
    <name type="scientific">Oryzomonas rubra</name>
    <dbReference type="NCBI Taxonomy" id="2509454"/>
    <lineage>
        <taxon>Bacteria</taxon>
        <taxon>Pseudomonadati</taxon>
        <taxon>Thermodesulfobacteriota</taxon>
        <taxon>Desulfuromonadia</taxon>
        <taxon>Geobacterales</taxon>
        <taxon>Geobacteraceae</taxon>
        <taxon>Oryzomonas</taxon>
    </lineage>
</organism>
<gene>
    <name evidence="5 6" type="primary">hypA</name>
    <name evidence="6" type="ORF">ET418_16730</name>
</gene>
<evidence type="ECO:0000256" key="4">
    <source>
        <dbReference type="ARBA" id="ARBA00022833"/>
    </source>
</evidence>
<comment type="caution">
    <text evidence="6">The sequence shown here is derived from an EMBL/GenBank/DDBJ whole genome shotgun (WGS) entry which is preliminary data.</text>
</comment>
<proteinExistence type="inferred from homology"/>
<evidence type="ECO:0000256" key="3">
    <source>
        <dbReference type="ARBA" id="ARBA00022723"/>
    </source>
</evidence>
<keyword evidence="4 5" id="KW-0862">Zinc</keyword>
<dbReference type="Gene3D" id="3.30.2320.80">
    <property type="match status" value="1"/>
</dbReference>
<protein>
    <recommendedName>
        <fullName evidence="5">Hydrogenase maturation factor HypA</fullName>
    </recommendedName>
</protein>
<keyword evidence="3 5" id="KW-0479">Metal-binding</keyword>
<evidence type="ECO:0000313" key="7">
    <source>
        <dbReference type="Proteomes" id="UP000324298"/>
    </source>
</evidence>